<dbReference type="PANTHER" id="PTHR10949:SF0">
    <property type="entry name" value="LIPOYL SYNTHASE, MITOCHONDRIAL"/>
    <property type="match status" value="1"/>
</dbReference>
<dbReference type="SFLD" id="SFLDF00271">
    <property type="entry name" value="lipoyl_synthase"/>
    <property type="match status" value="1"/>
</dbReference>
<keyword evidence="4 9" id="KW-0949">S-adenosyl-L-methionine</keyword>
<dbReference type="InterPro" id="IPR013785">
    <property type="entry name" value="Aldolase_TIM"/>
</dbReference>
<dbReference type="SFLD" id="SFLDS00029">
    <property type="entry name" value="Radical_SAM"/>
    <property type="match status" value="1"/>
</dbReference>
<dbReference type="GO" id="GO:0009249">
    <property type="term" value="P:protein lipoylation"/>
    <property type="evidence" value="ECO:0007669"/>
    <property type="project" value="UniProtKB-UniRule"/>
</dbReference>
<organism evidence="12 13">
    <name type="scientific">Pleodorina starrii</name>
    <dbReference type="NCBI Taxonomy" id="330485"/>
    <lineage>
        <taxon>Eukaryota</taxon>
        <taxon>Viridiplantae</taxon>
        <taxon>Chlorophyta</taxon>
        <taxon>core chlorophytes</taxon>
        <taxon>Chlorophyceae</taxon>
        <taxon>CS clade</taxon>
        <taxon>Chlamydomonadales</taxon>
        <taxon>Volvocaceae</taxon>
        <taxon>Pleodorina</taxon>
    </lineage>
</organism>
<evidence type="ECO:0000256" key="8">
    <source>
        <dbReference type="ARBA" id="ARBA00047326"/>
    </source>
</evidence>
<keyword evidence="3 9" id="KW-0808">Transferase</keyword>
<name>A0A9W6BYL8_9CHLO</name>
<feature type="compositionally biased region" description="Low complexity" evidence="10">
    <location>
        <begin position="598"/>
        <end position="623"/>
    </location>
</feature>
<evidence type="ECO:0000256" key="6">
    <source>
        <dbReference type="ARBA" id="ARBA00023004"/>
    </source>
</evidence>
<gene>
    <name evidence="12" type="primary">PLESTB002471</name>
    <name evidence="12" type="ORF">PLESTB_001628400</name>
</gene>
<evidence type="ECO:0000256" key="10">
    <source>
        <dbReference type="SAM" id="MobiDB-lite"/>
    </source>
</evidence>
<evidence type="ECO:0000313" key="13">
    <source>
        <dbReference type="Proteomes" id="UP001165080"/>
    </source>
</evidence>
<accession>A0A9W6BYL8</accession>
<comment type="similarity">
    <text evidence="9">Belongs to the radical SAM superfamily. Lipoyl synthase family.</text>
</comment>
<feature type="region of interest" description="Disordered" evidence="10">
    <location>
        <begin position="475"/>
        <end position="536"/>
    </location>
</feature>
<evidence type="ECO:0000256" key="2">
    <source>
        <dbReference type="ARBA" id="ARBA00022485"/>
    </source>
</evidence>
<feature type="binding site" evidence="9">
    <location>
        <position position="189"/>
    </location>
    <ligand>
        <name>[4Fe-4S] cluster</name>
        <dbReference type="ChEBI" id="CHEBI:49883"/>
        <label>2</label>
        <note>4Fe-4S-S-AdoMet</note>
    </ligand>
</feature>
<dbReference type="EC" id="2.8.1.8" evidence="9"/>
<sequence>MVFTATGLLRASAPWLAQHTSGAAAALLASSSSVLGRLGPGLAGVTTAAGVAQAPAEAAAAAAAAQPAASTSGQQQQQPPVLAVEGLRRKLAQGPDFSDFLTGQELAEKYSVEAPSWTARQRKPDWMKRSKLPGGDKYTEIKAKLRELKLSTVCEEARCPNLGECWGGGDGHTATATIMLMGDTCTRGCRFCAVKTSKAPPPLDPNEPENVSKAIAAWGLDYVVLTSVDRDDLPDGGSSHIAATIRLLKEKTRGSLLVEALVPDFQGNMDCVKTIVDSGLDVYAHNIETVERLQGVVRDRRAGWSQSLRTLQRAKELGAQVTKSSIMLGCGESQQEVVDTLKALRSHGVDVVTLGQYMRPTKKHMAVSEFVTPEAFQAYEQLAKELGFLYVASGPMVRSSYRAGEFYISNVLKGRREQQQQQQAGQQQEGGPAVAAAEALLSAGGGGVHRQGRRHGVGQCWLSVDEWVEDDTDARVGENGQSADGPAAGNRGRFTDDSDTESGETLSSSSGSSSDGNSSGDDDGSDSSSDEDGDAPLISSYRYRSMIHLARNPRLEHLCAWLYDTVVHPDTDEEPEEQACQKLPAAILAAWRRLQQQQQAQQQKQQAQTADASTAAANPDAAAGPPPPPPAAAAAAALPPTEALHLQHSAFSAPYCTWRPVAPDALPPLHDVLVGVLRVCWERHDDREPSRNIIWGAQSHSRRDDPVTAYLYVEYLRLLLVSIIRSRAEPLWLWHELQEVIEEYPHWRHHPHEVAVLARLMVEHGCGWRLLNSLLDHIGKAPLLMYGAWAALWDGLRRSEARACCRLAAVHGVAQDAVWVHVAELTLLQVKEHPRDSKLLTRATAVLTRVLTLTPAPGPLAALLRAERDAPGSCEGVRHVTSQLAGLDELAEAAEAEAAAA</sequence>
<dbReference type="AlphaFoldDB" id="A0A9W6BYL8"/>
<comment type="pathway">
    <text evidence="9">Protein modification; protein lipoylation via endogenous pathway; protein N(6)-(lipoyl)lysine from octanoyl-[acyl-carrier-protein]: step 2/2.</text>
</comment>
<dbReference type="SFLD" id="SFLDG01058">
    <property type="entry name" value="lipoyl_synthase_like"/>
    <property type="match status" value="1"/>
</dbReference>
<dbReference type="NCBIfam" id="NF004019">
    <property type="entry name" value="PRK05481.1"/>
    <property type="match status" value="1"/>
</dbReference>
<feature type="binding site" evidence="9">
    <location>
        <position position="165"/>
    </location>
    <ligand>
        <name>[4Fe-4S] cluster</name>
        <dbReference type="ChEBI" id="CHEBI:49883"/>
        <label>1</label>
    </ligand>
</feature>
<feature type="binding site" evidence="9">
    <location>
        <position position="185"/>
    </location>
    <ligand>
        <name>[4Fe-4S] cluster</name>
        <dbReference type="ChEBI" id="CHEBI:49883"/>
        <label>2</label>
        <note>4Fe-4S-S-AdoMet</note>
    </ligand>
</feature>
<dbReference type="GO" id="GO:0046872">
    <property type="term" value="F:metal ion binding"/>
    <property type="evidence" value="ECO:0007669"/>
    <property type="project" value="UniProtKB-KW"/>
</dbReference>
<dbReference type="InterPro" id="IPR007197">
    <property type="entry name" value="rSAM"/>
</dbReference>
<feature type="compositionally biased region" description="Acidic residues" evidence="10">
    <location>
        <begin position="520"/>
        <end position="534"/>
    </location>
</feature>
<dbReference type="HAMAP" id="MF_00206">
    <property type="entry name" value="Lipoyl_synth"/>
    <property type="match status" value="1"/>
</dbReference>
<dbReference type="PROSITE" id="PS51918">
    <property type="entry name" value="RADICAL_SAM"/>
    <property type="match status" value="1"/>
</dbReference>
<evidence type="ECO:0000256" key="1">
    <source>
        <dbReference type="ARBA" id="ARBA00004173"/>
    </source>
</evidence>
<keyword evidence="7 9" id="KW-0411">Iron-sulfur</keyword>
<dbReference type="SUPFAM" id="SSF102114">
    <property type="entry name" value="Radical SAM enzymes"/>
    <property type="match status" value="1"/>
</dbReference>
<keyword evidence="13" id="KW-1185">Reference proteome</keyword>
<keyword evidence="9" id="KW-0496">Mitochondrion</keyword>
<feature type="binding site" evidence="9">
    <location>
        <position position="400"/>
    </location>
    <ligand>
        <name>[4Fe-4S] cluster</name>
        <dbReference type="ChEBI" id="CHEBI:49883"/>
        <label>1</label>
    </ligand>
</feature>
<dbReference type="GO" id="GO:0051539">
    <property type="term" value="F:4 iron, 4 sulfur cluster binding"/>
    <property type="evidence" value="ECO:0007669"/>
    <property type="project" value="UniProtKB-UniRule"/>
</dbReference>
<dbReference type="GO" id="GO:0016992">
    <property type="term" value="F:lipoate synthase activity"/>
    <property type="evidence" value="ECO:0007669"/>
    <property type="project" value="UniProtKB-UniRule"/>
</dbReference>
<dbReference type="Pfam" id="PF16881">
    <property type="entry name" value="LIAS_N"/>
    <property type="match status" value="1"/>
</dbReference>
<dbReference type="Gene3D" id="3.20.20.70">
    <property type="entry name" value="Aldolase class I"/>
    <property type="match status" value="1"/>
</dbReference>
<feature type="binding site" evidence="9">
    <location>
        <position position="159"/>
    </location>
    <ligand>
        <name>[4Fe-4S] cluster</name>
        <dbReference type="ChEBI" id="CHEBI:49883"/>
        <label>1</label>
    </ligand>
</feature>
<proteinExistence type="inferred from homology"/>
<keyword evidence="2 9" id="KW-0004">4Fe-4S</keyword>
<protein>
    <recommendedName>
        <fullName evidence="9">Lipoyl synthase, mitochondrial</fullName>
        <ecNumber evidence="9">2.8.1.8</ecNumber>
    </recommendedName>
    <alternativeName>
        <fullName evidence="9">Lipoate synthase</fullName>
        <shortName evidence="9">LS</shortName>
        <shortName evidence="9">Lip-syn</shortName>
    </alternativeName>
    <alternativeName>
        <fullName evidence="9">Lipoic acid synthase</fullName>
    </alternativeName>
</protein>
<dbReference type="PANTHER" id="PTHR10949">
    <property type="entry name" value="LIPOYL SYNTHASE"/>
    <property type="match status" value="1"/>
</dbReference>
<evidence type="ECO:0000256" key="7">
    <source>
        <dbReference type="ARBA" id="ARBA00023014"/>
    </source>
</evidence>
<evidence type="ECO:0000256" key="4">
    <source>
        <dbReference type="ARBA" id="ARBA00022691"/>
    </source>
</evidence>
<evidence type="ECO:0000313" key="12">
    <source>
        <dbReference type="EMBL" id="GLC60574.1"/>
    </source>
</evidence>
<feature type="compositionally biased region" description="Low complexity" evidence="10">
    <location>
        <begin position="503"/>
        <end position="519"/>
    </location>
</feature>
<dbReference type="InterPro" id="IPR058240">
    <property type="entry name" value="rSAM_sf"/>
</dbReference>
<comment type="function">
    <text evidence="9">Catalyzes the radical-mediated insertion of two sulfur atoms into the C-6 and C-8 positions of the octanoyl moiety bound to the lipoyl domains of lipoate-dependent enzymes, thereby converting the octanoylated domains into lipoylated derivatives.</text>
</comment>
<feature type="binding site" evidence="9">
    <location>
        <position position="192"/>
    </location>
    <ligand>
        <name>[4Fe-4S] cluster</name>
        <dbReference type="ChEBI" id="CHEBI:49883"/>
        <label>2</label>
        <note>4Fe-4S-S-AdoMet</note>
    </ligand>
</feature>
<evidence type="ECO:0000256" key="3">
    <source>
        <dbReference type="ARBA" id="ARBA00022679"/>
    </source>
</evidence>
<comment type="subcellular location">
    <subcellularLocation>
        <location evidence="1 9">Mitochondrion</location>
    </subcellularLocation>
</comment>
<dbReference type="CDD" id="cd01335">
    <property type="entry name" value="Radical_SAM"/>
    <property type="match status" value="1"/>
</dbReference>
<evidence type="ECO:0000259" key="11">
    <source>
        <dbReference type="PROSITE" id="PS51918"/>
    </source>
</evidence>
<dbReference type="InterPro" id="IPR006638">
    <property type="entry name" value="Elp3/MiaA/NifB-like_rSAM"/>
</dbReference>
<dbReference type="SMART" id="SM00729">
    <property type="entry name" value="Elp3"/>
    <property type="match status" value="1"/>
</dbReference>
<reference evidence="12 13" key="1">
    <citation type="journal article" date="2023" name="Commun. Biol.">
        <title>Reorganization of the ancestral sex-determining regions during the evolution of trioecy in Pleodorina starrii.</title>
        <authorList>
            <person name="Takahashi K."/>
            <person name="Suzuki S."/>
            <person name="Kawai-Toyooka H."/>
            <person name="Yamamoto K."/>
            <person name="Hamaji T."/>
            <person name="Ootsuki R."/>
            <person name="Yamaguchi H."/>
            <person name="Kawachi M."/>
            <person name="Higashiyama T."/>
            <person name="Nozaki H."/>
        </authorList>
    </citation>
    <scope>NUCLEOTIDE SEQUENCE [LARGE SCALE GENOMIC DNA]</scope>
    <source>
        <strain evidence="12 13">NIES-4479</strain>
    </source>
</reference>
<feature type="domain" description="Radical SAM core" evidence="11">
    <location>
        <begin position="168"/>
        <end position="389"/>
    </location>
</feature>
<dbReference type="Proteomes" id="UP001165080">
    <property type="component" value="Unassembled WGS sequence"/>
</dbReference>
<feature type="binding site" evidence="9">
    <location>
        <position position="154"/>
    </location>
    <ligand>
        <name>[4Fe-4S] cluster</name>
        <dbReference type="ChEBI" id="CHEBI:49883"/>
        <label>1</label>
    </ligand>
</feature>
<dbReference type="NCBIfam" id="TIGR00510">
    <property type="entry name" value="lipA"/>
    <property type="match status" value="1"/>
</dbReference>
<comment type="cofactor">
    <cofactor evidence="9">
        <name>[4Fe-4S] cluster</name>
        <dbReference type="ChEBI" id="CHEBI:49883"/>
    </cofactor>
    <text evidence="9">Binds 2 [4Fe-4S] clusters per subunit. One cluster is coordinated with 3 cysteines and an exchangeable S-adenosyl-L-methionine.</text>
</comment>
<keyword evidence="5 9" id="KW-0479">Metal-binding</keyword>
<comment type="catalytic activity">
    <reaction evidence="8 9">
        <text>[[Fe-S] cluster scaffold protein carrying a second [4Fe-4S](2+) cluster] + N(6)-octanoyl-L-lysyl-[protein] + 2 oxidized [2Fe-2S]-[ferredoxin] + 2 S-adenosyl-L-methionine + 4 H(+) = [[Fe-S] cluster scaffold protein] + N(6)-[(R)-dihydrolipoyl]-L-lysyl-[protein] + 4 Fe(3+) + 2 hydrogen sulfide + 2 5'-deoxyadenosine + 2 L-methionine + 2 reduced [2Fe-2S]-[ferredoxin]</text>
        <dbReference type="Rhea" id="RHEA:16585"/>
        <dbReference type="Rhea" id="RHEA-COMP:9928"/>
        <dbReference type="Rhea" id="RHEA-COMP:10000"/>
        <dbReference type="Rhea" id="RHEA-COMP:10001"/>
        <dbReference type="Rhea" id="RHEA-COMP:10475"/>
        <dbReference type="Rhea" id="RHEA-COMP:14568"/>
        <dbReference type="Rhea" id="RHEA-COMP:14569"/>
        <dbReference type="ChEBI" id="CHEBI:15378"/>
        <dbReference type="ChEBI" id="CHEBI:17319"/>
        <dbReference type="ChEBI" id="CHEBI:29034"/>
        <dbReference type="ChEBI" id="CHEBI:29919"/>
        <dbReference type="ChEBI" id="CHEBI:33722"/>
        <dbReference type="ChEBI" id="CHEBI:33737"/>
        <dbReference type="ChEBI" id="CHEBI:33738"/>
        <dbReference type="ChEBI" id="CHEBI:57844"/>
        <dbReference type="ChEBI" id="CHEBI:59789"/>
        <dbReference type="ChEBI" id="CHEBI:78809"/>
        <dbReference type="ChEBI" id="CHEBI:83100"/>
        <dbReference type="EC" id="2.8.1.8"/>
    </reaction>
</comment>
<dbReference type="NCBIfam" id="NF009544">
    <property type="entry name" value="PRK12928.1"/>
    <property type="match status" value="1"/>
</dbReference>
<evidence type="ECO:0000256" key="5">
    <source>
        <dbReference type="ARBA" id="ARBA00022723"/>
    </source>
</evidence>
<dbReference type="EMBL" id="BRXU01000035">
    <property type="protein sequence ID" value="GLC60574.1"/>
    <property type="molecule type" value="Genomic_DNA"/>
</dbReference>
<dbReference type="InterPro" id="IPR003698">
    <property type="entry name" value="Lipoyl_synth"/>
</dbReference>
<dbReference type="GO" id="GO:0005739">
    <property type="term" value="C:mitochondrion"/>
    <property type="evidence" value="ECO:0007669"/>
    <property type="project" value="UniProtKB-SubCell"/>
</dbReference>
<dbReference type="Pfam" id="PF04055">
    <property type="entry name" value="Radical_SAM"/>
    <property type="match status" value="1"/>
</dbReference>
<dbReference type="InterPro" id="IPR031691">
    <property type="entry name" value="LIAS_N"/>
</dbReference>
<feature type="region of interest" description="Disordered" evidence="10">
    <location>
        <begin position="598"/>
        <end position="637"/>
    </location>
</feature>
<comment type="caution">
    <text evidence="12">The sequence shown here is derived from an EMBL/GenBank/DDBJ whole genome shotgun (WGS) entry which is preliminary data.</text>
</comment>
<evidence type="ECO:0000256" key="9">
    <source>
        <dbReference type="HAMAP-Rule" id="MF_03123"/>
    </source>
</evidence>
<keyword evidence="6 9" id="KW-0408">Iron</keyword>